<organism evidence="1">
    <name type="scientific">Arundo donax</name>
    <name type="common">Giant reed</name>
    <name type="synonym">Donax arundinaceus</name>
    <dbReference type="NCBI Taxonomy" id="35708"/>
    <lineage>
        <taxon>Eukaryota</taxon>
        <taxon>Viridiplantae</taxon>
        <taxon>Streptophyta</taxon>
        <taxon>Embryophyta</taxon>
        <taxon>Tracheophyta</taxon>
        <taxon>Spermatophyta</taxon>
        <taxon>Magnoliopsida</taxon>
        <taxon>Liliopsida</taxon>
        <taxon>Poales</taxon>
        <taxon>Poaceae</taxon>
        <taxon>PACMAD clade</taxon>
        <taxon>Arundinoideae</taxon>
        <taxon>Arundineae</taxon>
        <taxon>Arundo</taxon>
    </lineage>
</organism>
<dbReference type="EMBL" id="GBRH01254005">
    <property type="protein sequence ID" value="JAD43890.1"/>
    <property type="molecule type" value="Transcribed_RNA"/>
</dbReference>
<proteinExistence type="predicted"/>
<reference evidence="1" key="1">
    <citation type="submission" date="2014-09" db="EMBL/GenBank/DDBJ databases">
        <authorList>
            <person name="Magalhaes I.L.F."/>
            <person name="Oliveira U."/>
            <person name="Santos F.R."/>
            <person name="Vidigal T.H.D.A."/>
            <person name="Brescovit A.D."/>
            <person name="Santos A.J."/>
        </authorList>
    </citation>
    <scope>NUCLEOTIDE SEQUENCE</scope>
    <source>
        <tissue evidence="1">Shoot tissue taken approximately 20 cm above the soil surface</tissue>
    </source>
</reference>
<accession>A0A0A9A4F4</accession>
<evidence type="ECO:0000313" key="1">
    <source>
        <dbReference type="EMBL" id="JAD43890.1"/>
    </source>
</evidence>
<protein>
    <submittedName>
        <fullName evidence="1">Uncharacterized protein</fullName>
    </submittedName>
</protein>
<name>A0A0A9A4F4_ARUDO</name>
<reference evidence="1" key="2">
    <citation type="journal article" date="2015" name="Data Brief">
        <title>Shoot transcriptome of the giant reed, Arundo donax.</title>
        <authorList>
            <person name="Barrero R.A."/>
            <person name="Guerrero F.D."/>
            <person name="Moolhuijzen P."/>
            <person name="Goolsby J.A."/>
            <person name="Tidwell J."/>
            <person name="Bellgard S.E."/>
            <person name="Bellgard M.I."/>
        </authorList>
    </citation>
    <scope>NUCLEOTIDE SEQUENCE</scope>
    <source>
        <tissue evidence="1">Shoot tissue taken approximately 20 cm above the soil surface</tissue>
    </source>
</reference>
<sequence length="10" mass="1237">MLTLRIKSQF</sequence>